<gene>
    <name evidence="2" type="ORF">NWE73_08215</name>
</gene>
<protein>
    <submittedName>
        <fullName evidence="2">Uncharacterized protein</fullName>
    </submittedName>
</protein>
<keyword evidence="1" id="KW-0732">Signal</keyword>
<sequence>MKLRHLLSVLLLLTSVKAVAHGEEKPGPHGGHIKMPGAFHTELEIDSNQGAHIFLLDMQFKNPTIKDSSISAVFKTKKEQIPYQCSVMGRDHFHCAPSKKLPSKGQLVIKAIREKAVGNEAVYNIPLKPFEKNSDEEPVDHSAHH</sequence>
<name>A0ABT6DHS6_9BACT</name>
<accession>A0ABT6DHS6</accession>
<keyword evidence="3" id="KW-1185">Reference proteome</keyword>
<organism evidence="2 3">
    <name type="scientific">Bdellovibrio svalbardensis</name>
    <dbReference type="NCBI Taxonomy" id="2972972"/>
    <lineage>
        <taxon>Bacteria</taxon>
        <taxon>Pseudomonadati</taxon>
        <taxon>Bdellovibrionota</taxon>
        <taxon>Bdellovibrionia</taxon>
        <taxon>Bdellovibrionales</taxon>
        <taxon>Pseudobdellovibrionaceae</taxon>
        <taxon>Bdellovibrio</taxon>
    </lineage>
</organism>
<dbReference type="Proteomes" id="UP001152321">
    <property type="component" value="Unassembled WGS sequence"/>
</dbReference>
<proteinExistence type="predicted"/>
<dbReference type="EMBL" id="JANRMI010000002">
    <property type="protein sequence ID" value="MDG0816343.1"/>
    <property type="molecule type" value="Genomic_DNA"/>
</dbReference>
<reference evidence="2" key="1">
    <citation type="submission" date="2022-08" db="EMBL/GenBank/DDBJ databases">
        <title>Novel Bdellovibrio Species Isolated from Svalbard: Designation Bdellovibrio svalbardensis.</title>
        <authorList>
            <person name="Mitchell R.J."/>
            <person name="Choi S.Y."/>
        </authorList>
    </citation>
    <scope>NUCLEOTIDE SEQUENCE</scope>
    <source>
        <strain evidence="2">PAP01</strain>
    </source>
</reference>
<dbReference type="RefSeq" id="WP_277577821.1">
    <property type="nucleotide sequence ID" value="NZ_JANRMI010000002.1"/>
</dbReference>
<feature type="signal peptide" evidence="1">
    <location>
        <begin position="1"/>
        <end position="20"/>
    </location>
</feature>
<feature type="chain" id="PRO_5045840796" evidence="1">
    <location>
        <begin position="21"/>
        <end position="145"/>
    </location>
</feature>
<comment type="caution">
    <text evidence="2">The sequence shown here is derived from an EMBL/GenBank/DDBJ whole genome shotgun (WGS) entry which is preliminary data.</text>
</comment>
<evidence type="ECO:0000313" key="3">
    <source>
        <dbReference type="Proteomes" id="UP001152321"/>
    </source>
</evidence>
<evidence type="ECO:0000313" key="2">
    <source>
        <dbReference type="EMBL" id="MDG0816343.1"/>
    </source>
</evidence>
<evidence type="ECO:0000256" key="1">
    <source>
        <dbReference type="SAM" id="SignalP"/>
    </source>
</evidence>